<evidence type="ECO:0000313" key="2">
    <source>
        <dbReference type="EMBL" id="PSW06078.1"/>
    </source>
</evidence>
<gene>
    <name evidence="2" type="ORF">C9I89_06075</name>
</gene>
<dbReference type="RefSeq" id="WP_107282458.1">
    <property type="nucleotide sequence ID" value="NZ_PYMC01000003.1"/>
</dbReference>
<evidence type="ECO:0000313" key="3">
    <source>
        <dbReference type="Proteomes" id="UP000240904"/>
    </source>
</evidence>
<name>A0A2T3N1D0_9GAMM</name>
<feature type="domain" description="Transposase DDE" evidence="1">
    <location>
        <begin position="20"/>
        <end position="130"/>
    </location>
</feature>
<protein>
    <submittedName>
        <fullName evidence="2">IS5/IS1182 family transposase</fullName>
    </submittedName>
</protein>
<dbReference type="PANTHER" id="PTHR34631">
    <property type="match status" value="1"/>
</dbReference>
<proteinExistence type="predicted"/>
<sequence>MTKVKYRTTNWKQYNQALVNRGSITFWIDEEAISSWLCTQHCDRRGRRFQYSDTAITTALMLKSIFKLTLRSSEGFLNSIFSLMKLPLRFPGYTCISKRAKIVNISIKMPIRGEICHLAIDSTGLKVFGEGEWKMKKHGKEKRRVWRKLHIAVDADTHQIVAAELSLSSVTDGEVLPNLLKQTHRKIKAISGDGAYDTRRCYEAIAKKKASPLIPPRTGAAYWEHGHPRNRGVANQRIHGSNEHWKKVIGYHKRSLSETAMFRYKTLINSSLTLRDYNAQVGEVYTAIRAMNKLTRLGMPVTQAVR</sequence>
<dbReference type="AlphaFoldDB" id="A0A2T3N1D0"/>
<keyword evidence="3" id="KW-1185">Reference proteome</keyword>
<dbReference type="EMBL" id="PYMC01000003">
    <property type="protein sequence ID" value="PSW06078.1"/>
    <property type="molecule type" value="Genomic_DNA"/>
</dbReference>
<comment type="caution">
    <text evidence="2">The sequence shown here is derived from an EMBL/GenBank/DDBJ whole genome shotgun (WGS) entry which is preliminary data.</text>
</comment>
<organism evidence="2 3">
    <name type="scientific">Photobacterium lipolyticum</name>
    <dbReference type="NCBI Taxonomy" id="266810"/>
    <lineage>
        <taxon>Bacteria</taxon>
        <taxon>Pseudomonadati</taxon>
        <taxon>Pseudomonadota</taxon>
        <taxon>Gammaproteobacteria</taxon>
        <taxon>Vibrionales</taxon>
        <taxon>Vibrionaceae</taxon>
        <taxon>Photobacterium</taxon>
    </lineage>
</organism>
<dbReference type="InterPro" id="IPR025668">
    <property type="entry name" value="Tnp_DDE_dom"/>
</dbReference>
<dbReference type="InterPro" id="IPR053172">
    <property type="entry name" value="Tn903_transposase"/>
</dbReference>
<dbReference type="Pfam" id="PF13737">
    <property type="entry name" value="DDE_Tnp_1_5"/>
    <property type="match status" value="1"/>
</dbReference>
<dbReference type="PANTHER" id="PTHR34631:SF3">
    <property type="entry name" value="ISSOD12 TRANSPOSASE TNPA_ISSOD12"/>
    <property type="match status" value="1"/>
</dbReference>
<reference evidence="2 3" key="1">
    <citation type="submission" date="2018-03" db="EMBL/GenBank/DDBJ databases">
        <title>Whole genome sequencing of Histamine producing bacteria.</title>
        <authorList>
            <person name="Butler K."/>
        </authorList>
    </citation>
    <scope>NUCLEOTIDE SEQUENCE [LARGE SCALE GENOMIC DNA]</scope>
    <source>
        <strain evidence="2 3">DSM 16190</strain>
    </source>
</reference>
<accession>A0A2T3N1D0</accession>
<evidence type="ECO:0000259" key="1">
    <source>
        <dbReference type="Pfam" id="PF13737"/>
    </source>
</evidence>
<dbReference type="InterPro" id="IPR053520">
    <property type="entry name" value="Transposase_Tn903"/>
</dbReference>
<dbReference type="Proteomes" id="UP000240904">
    <property type="component" value="Unassembled WGS sequence"/>
</dbReference>
<dbReference type="OrthoDB" id="6382212at2"/>
<dbReference type="NCBIfam" id="NF033579">
    <property type="entry name" value="transpos_IS5_2"/>
    <property type="match status" value="1"/>
</dbReference>